<dbReference type="AlphaFoldDB" id="A0A1A9ZJC6"/>
<dbReference type="EnsemblMetazoa" id="GPAI016614-RA">
    <property type="protein sequence ID" value="GPAI016614-PA"/>
    <property type="gene ID" value="GPAI016614"/>
</dbReference>
<protein>
    <submittedName>
        <fullName evidence="1">Uncharacterized protein</fullName>
    </submittedName>
</protein>
<evidence type="ECO:0000313" key="1">
    <source>
        <dbReference type="EnsemblMetazoa" id="GPAI016614-PA"/>
    </source>
</evidence>
<name>A0A1A9ZJC6_GLOPL</name>
<dbReference type="Proteomes" id="UP000092445">
    <property type="component" value="Unassembled WGS sequence"/>
</dbReference>
<dbReference type="VEuPathDB" id="VectorBase:GPAI016614"/>
<accession>A0A1A9ZJC6</accession>
<evidence type="ECO:0000313" key="2">
    <source>
        <dbReference type="Proteomes" id="UP000092445"/>
    </source>
</evidence>
<proteinExistence type="predicted"/>
<keyword evidence="2" id="KW-1185">Reference proteome</keyword>
<sequence>MFICRWSHIPHIHNLVKEIKFEIKTTSPRIPLEAPYYLRYTTSLSYALNLKLGFKREFRPLASSLGCATFELIWCLHNSGGYLLPQVRASHGNVIRKNMHTHAMKNQHIRDTDPELACCAEELSLRFLPPFSKSMALELRNMIFCESTSCHLMTAKSGSRHFIACLIAS</sequence>
<reference evidence="1" key="2">
    <citation type="submission" date="2020-05" db="UniProtKB">
        <authorList>
            <consortium name="EnsemblMetazoa"/>
        </authorList>
    </citation>
    <scope>IDENTIFICATION</scope>
    <source>
        <strain evidence="1">IAEA</strain>
    </source>
</reference>
<reference evidence="2" key="1">
    <citation type="submission" date="2014-03" db="EMBL/GenBank/DDBJ databases">
        <authorList>
            <person name="Aksoy S."/>
            <person name="Warren W."/>
            <person name="Wilson R.K."/>
        </authorList>
    </citation>
    <scope>NUCLEOTIDE SEQUENCE [LARGE SCALE GENOMIC DNA]</scope>
    <source>
        <strain evidence="2">IAEA</strain>
    </source>
</reference>
<organism evidence="1 2">
    <name type="scientific">Glossina pallidipes</name>
    <name type="common">Tsetse fly</name>
    <dbReference type="NCBI Taxonomy" id="7398"/>
    <lineage>
        <taxon>Eukaryota</taxon>
        <taxon>Metazoa</taxon>
        <taxon>Ecdysozoa</taxon>
        <taxon>Arthropoda</taxon>
        <taxon>Hexapoda</taxon>
        <taxon>Insecta</taxon>
        <taxon>Pterygota</taxon>
        <taxon>Neoptera</taxon>
        <taxon>Endopterygota</taxon>
        <taxon>Diptera</taxon>
        <taxon>Brachycera</taxon>
        <taxon>Muscomorpha</taxon>
        <taxon>Hippoboscoidea</taxon>
        <taxon>Glossinidae</taxon>
        <taxon>Glossina</taxon>
    </lineage>
</organism>